<dbReference type="OrthoDB" id="6402314at2"/>
<feature type="chain" id="PRO_5024365444" description="Lipoprotein" evidence="1">
    <location>
        <begin position="21"/>
        <end position="194"/>
    </location>
</feature>
<accession>A0A5R9Q549</accession>
<gene>
    <name evidence="2" type="ORF">C1E24_09130</name>
</gene>
<keyword evidence="1" id="KW-0732">Signal</keyword>
<protein>
    <recommendedName>
        <fullName evidence="4">Lipoprotein</fullName>
    </recommendedName>
</protein>
<reference evidence="2 3" key="1">
    <citation type="submission" date="2018-01" db="EMBL/GenBank/DDBJ databases">
        <title>Co-occurrence of chitin degradation, pigmentation and bioactivity in marine Pseudoalteromonas.</title>
        <authorList>
            <person name="Paulsen S."/>
            <person name="Gram L."/>
            <person name="Machado H."/>
        </authorList>
    </citation>
    <scope>NUCLEOTIDE SEQUENCE [LARGE SCALE GENOMIC DNA]</scope>
    <source>
        <strain evidence="2 3">S3663</strain>
    </source>
</reference>
<dbReference type="Proteomes" id="UP000309186">
    <property type="component" value="Unassembled WGS sequence"/>
</dbReference>
<name>A0A5R9Q549_9GAMM</name>
<evidence type="ECO:0008006" key="4">
    <source>
        <dbReference type="Google" id="ProtNLM"/>
    </source>
</evidence>
<sequence length="194" mass="22177">MYRISLILIFVLLLSGCANAPKTDSNHLAIRPVCCENVTEMDFEKQPRKQQIKYDLKKQSVRSFGSFNSPFVAIEKPENSRFVQVFSYANGLFVNNATFVYPLLQVYDSEKKLISSLKPYEAWNSGLPTTLDMQGNLFYKTQFTLPQNATYLVFYVDSSLVGEPVRINWLSNVGGSEYKTLRFTNYSELGITFL</sequence>
<comment type="caution">
    <text evidence="2">The sequence shown here is derived from an EMBL/GenBank/DDBJ whole genome shotgun (WGS) entry which is preliminary data.</text>
</comment>
<proteinExistence type="predicted"/>
<feature type="signal peptide" evidence="1">
    <location>
        <begin position="1"/>
        <end position="20"/>
    </location>
</feature>
<evidence type="ECO:0000256" key="1">
    <source>
        <dbReference type="SAM" id="SignalP"/>
    </source>
</evidence>
<dbReference type="AlphaFoldDB" id="A0A5R9Q549"/>
<dbReference type="EMBL" id="PPSW01000012">
    <property type="protein sequence ID" value="TLX47497.1"/>
    <property type="molecule type" value="Genomic_DNA"/>
</dbReference>
<evidence type="ECO:0000313" key="2">
    <source>
        <dbReference type="EMBL" id="TLX47497.1"/>
    </source>
</evidence>
<organism evidence="2 3">
    <name type="scientific">Pseudoalteromonas phenolica</name>
    <dbReference type="NCBI Taxonomy" id="161398"/>
    <lineage>
        <taxon>Bacteria</taxon>
        <taxon>Pseudomonadati</taxon>
        <taxon>Pseudomonadota</taxon>
        <taxon>Gammaproteobacteria</taxon>
        <taxon>Alteromonadales</taxon>
        <taxon>Pseudoalteromonadaceae</taxon>
        <taxon>Pseudoalteromonas</taxon>
    </lineage>
</organism>
<evidence type="ECO:0000313" key="3">
    <source>
        <dbReference type="Proteomes" id="UP000309186"/>
    </source>
</evidence>
<dbReference type="PROSITE" id="PS51257">
    <property type="entry name" value="PROKAR_LIPOPROTEIN"/>
    <property type="match status" value="1"/>
</dbReference>